<evidence type="ECO:0000256" key="7">
    <source>
        <dbReference type="ARBA" id="ARBA00023136"/>
    </source>
</evidence>
<proteinExistence type="inferred from homology"/>
<dbReference type="InterPro" id="IPR037185">
    <property type="entry name" value="EmrE-like"/>
</dbReference>
<comment type="caution">
    <text evidence="9">The sequence shown here is derived from an EMBL/GenBank/DDBJ whole genome shotgun (WGS) entry which is preliminary data.</text>
</comment>
<evidence type="ECO:0000256" key="6">
    <source>
        <dbReference type="ARBA" id="ARBA00022989"/>
    </source>
</evidence>
<accession>A0A1W0XA78</accession>
<dbReference type="PANTHER" id="PTHR10778:SF4">
    <property type="entry name" value="NUCLEOTIDE SUGAR TRANSPORTER SLC35B4"/>
    <property type="match status" value="1"/>
</dbReference>
<dbReference type="SUPFAM" id="SSF103481">
    <property type="entry name" value="Multidrug resistance efflux transporter EmrE"/>
    <property type="match status" value="1"/>
</dbReference>
<evidence type="ECO:0000256" key="5">
    <source>
        <dbReference type="ARBA" id="ARBA00022692"/>
    </source>
</evidence>
<dbReference type="GO" id="GO:0005464">
    <property type="term" value="F:UDP-xylose transmembrane transporter activity"/>
    <property type="evidence" value="ECO:0007669"/>
    <property type="project" value="TreeGrafter"/>
</dbReference>
<dbReference type="EMBL" id="MTYJ01000007">
    <property type="protein sequence ID" value="OQV24310.1"/>
    <property type="molecule type" value="Genomic_DNA"/>
</dbReference>
<feature type="transmembrane region" description="Helical" evidence="8">
    <location>
        <begin position="7"/>
        <end position="27"/>
    </location>
</feature>
<evidence type="ECO:0000313" key="9">
    <source>
        <dbReference type="EMBL" id="OQV24310.1"/>
    </source>
</evidence>
<dbReference type="Pfam" id="PF08449">
    <property type="entry name" value="UAA"/>
    <property type="match status" value="1"/>
</dbReference>
<keyword evidence="6 8" id="KW-1133">Transmembrane helix</keyword>
<sequence>MHPGGLVAAVLISCCINVVILEMQISIDHGCTTLITFCQFLFIAVVGFIFVVDFGRKKPAIPIRHYLGLTTMFFAQSLANNLALSYKISMPLHMIVKSGSLVASLLLGVVFLKAKYPLSKWLAVLLVSTGIVLCTLASASQKVKLTATTTHNETVIRDAADAADLLSWTTGVCLVVLSVLMASGMGIYQEKLFRWFGRHAHEGIFYSHALPLPGFLLFWDDIVEHFGVMNVSAPWTFEIADATFTLPKLWVLLVANVVTQYVCSTSVFSLITVCSSLTVTLVITLRKFLSLFISVYIFNNVFTPTHWVGTAFVFVGTLLYVELVRLPKLNYIKPKTA</sequence>
<keyword evidence="3" id="KW-0813">Transport</keyword>
<comment type="similarity">
    <text evidence="2">Belongs to the nucleotide-sugar transporter family. SLC35B subfamily.</text>
</comment>
<evidence type="ECO:0000313" key="10">
    <source>
        <dbReference type="Proteomes" id="UP000192578"/>
    </source>
</evidence>
<evidence type="ECO:0000256" key="2">
    <source>
        <dbReference type="ARBA" id="ARBA00010694"/>
    </source>
</evidence>
<feature type="transmembrane region" description="Helical" evidence="8">
    <location>
        <begin position="249"/>
        <end position="271"/>
    </location>
</feature>
<evidence type="ECO:0000256" key="3">
    <source>
        <dbReference type="ARBA" id="ARBA00022448"/>
    </source>
</evidence>
<dbReference type="GO" id="GO:0005789">
    <property type="term" value="C:endoplasmic reticulum membrane"/>
    <property type="evidence" value="ECO:0007669"/>
    <property type="project" value="TreeGrafter"/>
</dbReference>
<dbReference type="PANTHER" id="PTHR10778">
    <property type="entry name" value="SOLUTE CARRIER FAMILY 35 MEMBER B"/>
    <property type="match status" value="1"/>
</dbReference>
<feature type="transmembrane region" description="Helical" evidence="8">
    <location>
        <begin position="304"/>
        <end position="323"/>
    </location>
</feature>
<feature type="transmembrane region" description="Helical" evidence="8">
    <location>
        <begin position="121"/>
        <end position="139"/>
    </location>
</feature>
<dbReference type="InterPro" id="IPR013657">
    <property type="entry name" value="SCL35B1-4/HUT1"/>
</dbReference>
<dbReference type="AlphaFoldDB" id="A0A1W0XA78"/>
<keyword evidence="5 8" id="KW-0812">Transmembrane</keyword>
<feature type="transmembrane region" description="Helical" evidence="8">
    <location>
        <begin position="92"/>
        <end position="112"/>
    </location>
</feature>
<feature type="transmembrane region" description="Helical" evidence="8">
    <location>
        <begin position="66"/>
        <end position="86"/>
    </location>
</feature>
<feature type="transmembrane region" description="Helical" evidence="8">
    <location>
        <begin position="165"/>
        <end position="188"/>
    </location>
</feature>
<protein>
    <submittedName>
        <fullName evidence="9">UDP-xylose and UDP-N-acetylglucosamine transporter</fullName>
    </submittedName>
</protein>
<organism evidence="9 10">
    <name type="scientific">Hypsibius exemplaris</name>
    <name type="common">Freshwater tardigrade</name>
    <dbReference type="NCBI Taxonomy" id="2072580"/>
    <lineage>
        <taxon>Eukaryota</taxon>
        <taxon>Metazoa</taxon>
        <taxon>Ecdysozoa</taxon>
        <taxon>Tardigrada</taxon>
        <taxon>Eutardigrada</taxon>
        <taxon>Parachela</taxon>
        <taxon>Hypsibioidea</taxon>
        <taxon>Hypsibiidae</taxon>
        <taxon>Hypsibius</taxon>
    </lineage>
</organism>
<evidence type="ECO:0000256" key="1">
    <source>
        <dbReference type="ARBA" id="ARBA00004127"/>
    </source>
</evidence>
<dbReference type="Proteomes" id="UP000192578">
    <property type="component" value="Unassembled WGS sequence"/>
</dbReference>
<evidence type="ECO:0000256" key="4">
    <source>
        <dbReference type="ARBA" id="ARBA00022597"/>
    </source>
</evidence>
<dbReference type="GO" id="GO:0000139">
    <property type="term" value="C:Golgi membrane"/>
    <property type="evidence" value="ECO:0007669"/>
    <property type="project" value="TreeGrafter"/>
</dbReference>
<feature type="transmembrane region" description="Helical" evidence="8">
    <location>
        <begin position="278"/>
        <end position="298"/>
    </location>
</feature>
<gene>
    <name evidence="9" type="ORF">BV898_01849</name>
</gene>
<comment type="subcellular location">
    <subcellularLocation>
        <location evidence="1">Endomembrane system</location>
        <topology evidence="1">Multi-pass membrane protein</topology>
    </subcellularLocation>
</comment>
<keyword evidence="4" id="KW-0762">Sugar transport</keyword>
<keyword evidence="7 8" id="KW-0472">Membrane</keyword>
<dbReference type="GO" id="GO:0005462">
    <property type="term" value="F:UDP-N-acetylglucosamine transmembrane transporter activity"/>
    <property type="evidence" value="ECO:0007669"/>
    <property type="project" value="TreeGrafter"/>
</dbReference>
<dbReference type="OrthoDB" id="999962at2759"/>
<reference evidence="10" key="1">
    <citation type="submission" date="2017-01" db="EMBL/GenBank/DDBJ databases">
        <title>Comparative genomics of anhydrobiosis in the tardigrade Hypsibius dujardini.</title>
        <authorList>
            <person name="Yoshida Y."/>
            <person name="Koutsovoulos G."/>
            <person name="Laetsch D."/>
            <person name="Stevens L."/>
            <person name="Kumar S."/>
            <person name="Horikawa D."/>
            <person name="Ishino K."/>
            <person name="Komine S."/>
            <person name="Tomita M."/>
            <person name="Blaxter M."/>
            <person name="Arakawa K."/>
        </authorList>
    </citation>
    <scope>NUCLEOTIDE SEQUENCE [LARGE SCALE GENOMIC DNA]</scope>
    <source>
        <strain evidence="10">Z151</strain>
    </source>
</reference>
<evidence type="ECO:0000256" key="8">
    <source>
        <dbReference type="SAM" id="Phobius"/>
    </source>
</evidence>
<feature type="transmembrane region" description="Helical" evidence="8">
    <location>
        <begin position="33"/>
        <end position="54"/>
    </location>
</feature>
<name>A0A1W0XA78_HYPEX</name>
<keyword evidence="10" id="KW-1185">Reference proteome</keyword>